<feature type="transmembrane region" description="Helical" evidence="12">
    <location>
        <begin position="297"/>
        <end position="317"/>
    </location>
</feature>
<dbReference type="OrthoDB" id="257992at2759"/>
<proteinExistence type="predicted"/>
<keyword evidence="6" id="KW-0630">Potassium</keyword>
<keyword evidence="9 12" id="KW-0472">Membrane</keyword>
<evidence type="ECO:0000259" key="14">
    <source>
        <dbReference type="Pfam" id="PF07885"/>
    </source>
</evidence>
<evidence type="ECO:0000256" key="12">
    <source>
        <dbReference type="SAM" id="Phobius"/>
    </source>
</evidence>
<dbReference type="Pfam" id="PF21014">
    <property type="entry name" value="Slowpoke_C"/>
    <property type="match status" value="1"/>
</dbReference>
<dbReference type="Gene3D" id="1.10.287.70">
    <property type="match status" value="1"/>
</dbReference>
<evidence type="ECO:0000256" key="10">
    <source>
        <dbReference type="ARBA" id="ARBA00023303"/>
    </source>
</evidence>
<feature type="domain" description="Potassium channel" evidence="14">
    <location>
        <begin position="272"/>
        <end position="342"/>
    </location>
</feature>
<dbReference type="PANTHER" id="PTHR10027:SF10">
    <property type="entry name" value="SLOWPOKE 2, ISOFORM D"/>
    <property type="match status" value="1"/>
</dbReference>
<feature type="domain" description="Ca2+-activated K+ channel Slowpoke-like C-terminal" evidence="15">
    <location>
        <begin position="1076"/>
        <end position="1133"/>
    </location>
</feature>
<feature type="transmembrane region" description="Helical" evidence="12">
    <location>
        <begin position="260"/>
        <end position="285"/>
    </location>
</feature>
<keyword evidence="5" id="KW-0631">Potassium channel</keyword>
<evidence type="ECO:0000259" key="15">
    <source>
        <dbReference type="Pfam" id="PF21014"/>
    </source>
</evidence>
<evidence type="ECO:0000256" key="9">
    <source>
        <dbReference type="ARBA" id="ARBA00023136"/>
    </source>
</evidence>
<evidence type="ECO:0000256" key="1">
    <source>
        <dbReference type="ARBA" id="ARBA00004141"/>
    </source>
</evidence>
<dbReference type="SUPFAM" id="SSF81324">
    <property type="entry name" value="Voltage-gated potassium channels"/>
    <property type="match status" value="1"/>
</dbReference>
<feature type="region of interest" description="Disordered" evidence="11">
    <location>
        <begin position="690"/>
        <end position="711"/>
    </location>
</feature>
<dbReference type="Proteomes" id="UP000007350">
    <property type="component" value="Unassembled WGS sequence"/>
</dbReference>
<name>K2MXJ9_TRYCR</name>
<evidence type="ECO:0000256" key="5">
    <source>
        <dbReference type="ARBA" id="ARBA00022826"/>
    </source>
</evidence>
<feature type="transmembrane region" description="Helical" evidence="12">
    <location>
        <begin position="129"/>
        <end position="151"/>
    </location>
</feature>
<evidence type="ECO:0000256" key="7">
    <source>
        <dbReference type="ARBA" id="ARBA00022989"/>
    </source>
</evidence>
<keyword evidence="3" id="KW-0633">Potassium transport</keyword>
<comment type="subcellular location">
    <subcellularLocation>
        <location evidence="1">Membrane</location>
        <topology evidence="1">Multi-pass membrane protein</topology>
    </subcellularLocation>
</comment>
<dbReference type="GO" id="GO:0016020">
    <property type="term" value="C:membrane"/>
    <property type="evidence" value="ECO:0007669"/>
    <property type="project" value="UniProtKB-SubCell"/>
</dbReference>
<dbReference type="Pfam" id="PF03493">
    <property type="entry name" value="BK_channel_a"/>
    <property type="match status" value="1"/>
</dbReference>
<dbReference type="InterPro" id="IPR047871">
    <property type="entry name" value="K_chnl_Slo-like"/>
</dbReference>
<evidence type="ECO:0000259" key="13">
    <source>
        <dbReference type="Pfam" id="PF03493"/>
    </source>
</evidence>
<accession>K2MXJ9</accession>
<protein>
    <submittedName>
        <fullName evidence="16">Uncharacterized protein</fullName>
    </submittedName>
</protein>
<keyword evidence="7 12" id="KW-1133">Transmembrane helix</keyword>
<feature type="transmembrane region" description="Helical" evidence="12">
    <location>
        <begin position="206"/>
        <end position="228"/>
    </location>
</feature>
<evidence type="ECO:0000256" key="2">
    <source>
        <dbReference type="ARBA" id="ARBA00022448"/>
    </source>
</evidence>
<dbReference type="InterPro" id="IPR003929">
    <property type="entry name" value="K_chnl_BK_asu"/>
</dbReference>
<evidence type="ECO:0000256" key="4">
    <source>
        <dbReference type="ARBA" id="ARBA00022692"/>
    </source>
</evidence>
<dbReference type="EMBL" id="AHKC01012012">
    <property type="protein sequence ID" value="EKF30519.1"/>
    <property type="molecule type" value="Genomic_DNA"/>
</dbReference>
<evidence type="ECO:0000256" key="8">
    <source>
        <dbReference type="ARBA" id="ARBA00023065"/>
    </source>
</evidence>
<evidence type="ECO:0000256" key="11">
    <source>
        <dbReference type="SAM" id="MobiDB-lite"/>
    </source>
</evidence>
<organism evidence="16 17">
    <name type="scientific">Trypanosoma cruzi marinkellei</name>
    <dbReference type="NCBI Taxonomy" id="85056"/>
    <lineage>
        <taxon>Eukaryota</taxon>
        <taxon>Discoba</taxon>
        <taxon>Euglenozoa</taxon>
        <taxon>Kinetoplastea</taxon>
        <taxon>Metakinetoplastina</taxon>
        <taxon>Trypanosomatida</taxon>
        <taxon>Trypanosomatidae</taxon>
        <taxon>Trypanosoma</taxon>
        <taxon>Schizotrypanum</taxon>
    </lineage>
</organism>
<evidence type="ECO:0000313" key="16">
    <source>
        <dbReference type="EMBL" id="EKF30519.1"/>
    </source>
</evidence>
<keyword evidence="8" id="KW-0406">Ion transport</keyword>
<dbReference type="InterPro" id="IPR013099">
    <property type="entry name" value="K_chnl_dom"/>
</dbReference>
<feature type="transmembrane region" description="Helical" evidence="12">
    <location>
        <begin position="171"/>
        <end position="194"/>
    </location>
</feature>
<feature type="transmembrane region" description="Helical" evidence="12">
    <location>
        <begin position="498"/>
        <end position="517"/>
    </location>
</feature>
<keyword evidence="2" id="KW-0813">Transport</keyword>
<keyword evidence="17" id="KW-1185">Reference proteome</keyword>
<sequence length="1149" mass="131722">MREGNNTFFSRGMPEVSISGGNLHAEDDVRKDMVDLTRTGHDKRYAAVVPYVRSWRYRNRSQYRPTRRAFLLQIQEHQKTKKNTPSACKGSFWASYFCGPRWRGQPPFGFPMMTGPKLFFQAFVRKHPILAICVWLFLFVCETAIVTLYIMQTTLPGKVTWVEYGMRDFDWYATAQTILSIVLLSQLLVAYNVGPVTITIVLVTSGYRIITYFVALVSGMGWVSRLYVPLFLRCWPMRQYFLFVLDSLATLTPRNHRLDVIRFAAGPLSFFVALLFTFGCIFQVQQEFSGYKIDIDLAIYWMVVTISTVGYGDIIPYGLGGHLLTIIIICVFLAMMSSLIMLVISTRQILREFPRYTGRRNHFFVYGHVSREDAVSILEEVFVLYPMNTVCFCYTTFSPDVLAIGRHPRYRLRSKFLKVKFLDRVMLERLRISESSAIIILPGKDAVSKTTDADVMLWSTMFQRRAPHVPQYLRLRFAFHARLLRGRGMFMIDQYNKFIMSTALLLPGVVPFLVNLVRISSASGTSPPNLWDESEKDNWKSLYEYSRRNIFATCSVPWFFVHVTISRVVRLMKLHDVLVVGVEEGSRKVMRLDLDYVLEQGDTLLVIHERGRISLLEVLKRLEPGGSGAVNSFGGSAVVNDAFVESQPNWGSRAVSGQDLFELEMEEKNADMNDNKLYYPFNRSFDVLDEEDERASPKKGGGASSWLRNGIGGKKDVSSPTFQELTIRDSSMLELRRQLLQEAFVDKHPRGISLKELPLGGSASVLRELLSCRRAAIAETHDATMDSIERLEQQINDILTHVASEYINGVGKEDCMENFLFIDQVASFKKPAVSSVYEKYLDEDVSRNELSQMMHSIHSIYTQSRLTLLTSRKLSDEFLNWWKRTFGYPLRYIRGLSTSESHLEYALRQCGGIYKLRGILLYCSQLGSWDFSDIPIITVGNNVCTMLEACACHPVREPVGEETEPTNLPEQNMVLELKSFASCISVSPFHTDPEWRRRGEKQFQDSLAFMMGRCFSPNMLQTIFIHAHHDQRIIHFFEMVLRQQGNMNHYDVTPWLNCGRKFGTAFQLCGNQLLHFQTFGDAFSFLLSRRSWVAIGVFRLFPASEGLPRMPRYFITNPSLRMPLRPDDVIYALSALSNTTNMADVQKQN</sequence>
<dbReference type="GO" id="GO:0005267">
    <property type="term" value="F:potassium channel activity"/>
    <property type="evidence" value="ECO:0007669"/>
    <property type="project" value="UniProtKB-KW"/>
</dbReference>
<dbReference type="Pfam" id="PF07885">
    <property type="entry name" value="Ion_trans_2"/>
    <property type="match status" value="1"/>
</dbReference>
<dbReference type="PANTHER" id="PTHR10027">
    <property type="entry name" value="CALCIUM-ACTIVATED POTASSIUM CHANNEL ALPHA CHAIN"/>
    <property type="match status" value="1"/>
</dbReference>
<feature type="transmembrane region" description="Helical" evidence="12">
    <location>
        <begin position="323"/>
        <end position="345"/>
    </location>
</feature>
<reference evidence="16 17" key="1">
    <citation type="journal article" date="2012" name="BMC Genomics">
        <title>Comparative genomic analysis of human infective Trypanosoma cruzi lineages with the bat-restricted subspecies T. cruzi marinkellei.</title>
        <authorList>
            <person name="Franzen O."/>
            <person name="Talavera-Lopez C."/>
            <person name="Ochaya S."/>
            <person name="Butler C.E."/>
            <person name="Messenger L.A."/>
            <person name="Lewis M.D."/>
            <person name="Llewellyn M.S."/>
            <person name="Marinkelle C.J."/>
            <person name="Tyler K.M."/>
            <person name="Miles M.A."/>
            <person name="Andersson B."/>
        </authorList>
    </citation>
    <scope>NUCLEOTIDE SEQUENCE [LARGE SCALE GENOMIC DNA]</scope>
    <source>
        <strain evidence="16 17">B7</strain>
    </source>
</reference>
<keyword evidence="4 12" id="KW-0812">Transmembrane</keyword>
<dbReference type="AlphaFoldDB" id="K2MXJ9"/>
<evidence type="ECO:0000313" key="17">
    <source>
        <dbReference type="Proteomes" id="UP000007350"/>
    </source>
</evidence>
<evidence type="ECO:0000256" key="6">
    <source>
        <dbReference type="ARBA" id="ARBA00022958"/>
    </source>
</evidence>
<comment type="caution">
    <text evidence="16">The sequence shown here is derived from an EMBL/GenBank/DDBJ whole genome shotgun (WGS) entry which is preliminary data.</text>
</comment>
<feature type="domain" description="Calcium-activated potassium channel BK alpha subunit" evidence="13">
    <location>
        <begin position="492"/>
        <end position="582"/>
    </location>
</feature>
<dbReference type="InterPro" id="IPR048735">
    <property type="entry name" value="Slowpoke-like_C"/>
</dbReference>
<evidence type="ECO:0000256" key="3">
    <source>
        <dbReference type="ARBA" id="ARBA00022538"/>
    </source>
</evidence>
<gene>
    <name evidence="16" type="ORF">MOQ_005666</name>
</gene>
<keyword evidence="10" id="KW-0407">Ion channel</keyword>